<evidence type="ECO:0000313" key="2">
    <source>
        <dbReference type="Proteomes" id="UP001154282"/>
    </source>
</evidence>
<dbReference type="EMBL" id="CAMGYJ010000002">
    <property type="protein sequence ID" value="CAI0378308.1"/>
    <property type="molecule type" value="Genomic_DNA"/>
</dbReference>
<sequence length="79" mass="8859">MWRASAAGSCLSGPFTSMWWDIGRRAGGGLRMCCFSSTRSSAESRRSRSGSWLRFSRSHFLSTEMKRWRKCCGGAAWIG</sequence>
<evidence type="ECO:0008006" key="3">
    <source>
        <dbReference type="Google" id="ProtNLM"/>
    </source>
</evidence>
<proteinExistence type="predicted"/>
<comment type="caution">
    <text evidence="1">The sequence shown here is derived from an EMBL/GenBank/DDBJ whole genome shotgun (WGS) entry which is preliminary data.</text>
</comment>
<accession>A0AAV0H116</accession>
<evidence type="ECO:0000313" key="1">
    <source>
        <dbReference type="EMBL" id="CAI0378308.1"/>
    </source>
</evidence>
<dbReference type="Proteomes" id="UP001154282">
    <property type="component" value="Unassembled WGS sequence"/>
</dbReference>
<gene>
    <name evidence="1" type="ORF">LITE_LOCUS1806</name>
</gene>
<organism evidence="1 2">
    <name type="scientific">Linum tenue</name>
    <dbReference type="NCBI Taxonomy" id="586396"/>
    <lineage>
        <taxon>Eukaryota</taxon>
        <taxon>Viridiplantae</taxon>
        <taxon>Streptophyta</taxon>
        <taxon>Embryophyta</taxon>
        <taxon>Tracheophyta</taxon>
        <taxon>Spermatophyta</taxon>
        <taxon>Magnoliopsida</taxon>
        <taxon>eudicotyledons</taxon>
        <taxon>Gunneridae</taxon>
        <taxon>Pentapetalae</taxon>
        <taxon>rosids</taxon>
        <taxon>fabids</taxon>
        <taxon>Malpighiales</taxon>
        <taxon>Linaceae</taxon>
        <taxon>Linum</taxon>
    </lineage>
</organism>
<dbReference type="AlphaFoldDB" id="A0AAV0H116"/>
<name>A0AAV0H116_9ROSI</name>
<protein>
    <recommendedName>
        <fullName evidence="3">Secreted protein</fullName>
    </recommendedName>
</protein>
<keyword evidence="2" id="KW-1185">Reference proteome</keyword>
<reference evidence="1" key="1">
    <citation type="submission" date="2022-08" db="EMBL/GenBank/DDBJ databases">
        <authorList>
            <person name="Gutierrez-Valencia J."/>
        </authorList>
    </citation>
    <scope>NUCLEOTIDE SEQUENCE</scope>
</reference>